<comment type="similarity">
    <text evidence="6">Belongs to the YccS/YhfK family.</text>
</comment>
<keyword evidence="5 7" id="KW-0472">Membrane</keyword>
<evidence type="ECO:0000256" key="5">
    <source>
        <dbReference type="ARBA" id="ARBA00023136"/>
    </source>
</evidence>
<comment type="caution">
    <text evidence="9">The sequence shown here is derived from an EMBL/GenBank/DDBJ whole genome shotgun (WGS) entry which is preliminary data.</text>
</comment>
<evidence type="ECO:0000256" key="6">
    <source>
        <dbReference type="ARBA" id="ARBA00043993"/>
    </source>
</evidence>
<gene>
    <name evidence="9" type="ORF">JIN84_10955</name>
</gene>
<proteinExistence type="inferred from homology"/>
<dbReference type="EMBL" id="JAENIK010000011">
    <property type="protein sequence ID" value="MBK1816132.1"/>
    <property type="molecule type" value="Genomic_DNA"/>
</dbReference>
<comment type="subcellular location">
    <subcellularLocation>
        <location evidence="1">Cell membrane</location>
        <topology evidence="1">Multi-pass membrane protein</topology>
    </subcellularLocation>
</comment>
<evidence type="ECO:0000259" key="8">
    <source>
        <dbReference type="Pfam" id="PF13515"/>
    </source>
</evidence>
<evidence type="ECO:0000256" key="2">
    <source>
        <dbReference type="ARBA" id="ARBA00022475"/>
    </source>
</evidence>
<sequence length="695" mass="76032">MIAFLIPLIAAQAGWLRIDPVHACITAQTIAMVDVRGAYSLRLGLLLSMTAVLTLSVLLGRLGADSLAIALPATALVVMGGGVWRHLSSDYGPGLAVSSGLLFFVSLAPDAPTAQAHHPALATFCGGLLGVMLQVSLWPIHPQHPLRRTVGDSWIALAELLEVMSPETRGDAQTIRDREITLRASLNDAQATLHASKRHSGKVLRHLELLNLAAARLSLRIIAFRTALENFEKCPGHASFEAGLTPVLSSLANTARTVALAVVSGQPSYWESFEVRMKRLETLLAVARTRVASQFGDSTASSQLVEILSQIEEQLPIVREALQATLERTTLERAAFSLELFDLGTLTLRPLGAILNFSKRLEPALVRHTVRAILLSIIGVVFFKWSGFPHGYWLPFTMLVVLQPDFGSTREKAAQRVLGTLAGGLIASSLLWLHPPLPVLFVAIGITIFAFGYFVKRNYAVAVVFITLMVVLLTESHHPVTLAFTLERMGSTFAGGFLSLVAALIFWPEWERDRFPGILAKSMESNFAYLSLIAFRLKDGGPDDDELHQARQAVENANSEAFSSLKRMNGDPKNRRDGLRQAAALANGNQRITNALTVIALHLNDQKTRHPEMLAHFTLMADAAFQALIETETTGKPSVRIDSAAEELKNFHLPEIEPDHLDGERFREPWTYPQLVRIVTELDAMLLIARSTGPA</sequence>
<feature type="transmembrane region" description="Helical" evidence="7">
    <location>
        <begin position="489"/>
        <end position="507"/>
    </location>
</feature>
<dbReference type="Proteomes" id="UP000600139">
    <property type="component" value="Unassembled WGS sequence"/>
</dbReference>
<dbReference type="PANTHER" id="PTHR30509">
    <property type="entry name" value="P-HYDROXYBENZOIC ACID EFFLUX PUMP SUBUNIT-RELATED"/>
    <property type="match status" value="1"/>
</dbReference>
<dbReference type="RefSeq" id="WP_200351088.1">
    <property type="nucleotide sequence ID" value="NZ_BAABHZ010000006.1"/>
</dbReference>
<reference evidence="9" key="1">
    <citation type="submission" date="2021-01" db="EMBL/GenBank/DDBJ databases">
        <title>Modified the classification status of verrucomicrobia.</title>
        <authorList>
            <person name="Feng X."/>
        </authorList>
    </citation>
    <scope>NUCLEOTIDE SEQUENCE</scope>
    <source>
        <strain evidence="9">JCM 18052</strain>
    </source>
</reference>
<dbReference type="Pfam" id="PF13515">
    <property type="entry name" value="FUSC_2"/>
    <property type="match status" value="1"/>
</dbReference>
<protein>
    <submittedName>
        <fullName evidence="9">FUSC family protein</fullName>
    </submittedName>
</protein>
<keyword evidence="2" id="KW-1003">Cell membrane</keyword>
<feature type="transmembrane region" description="Helical" evidence="7">
    <location>
        <begin position="460"/>
        <end position="477"/>
    </location>
</feature>
<feature type="transmembrane region" description="Helical" evidence="7">
    <location>
        <begin position="39"/>
        <end position="60"/>
    </location>
</feature>
<name>A0A934R3G2_9BACT</name>
<feature type="transmembrane region" description="Helical" evidence="7">
    <location>
        <begin position="67"/>
        <end position="85"/>
    </location>
</feature>
<evidence type="ECO:0000256" key="4">
    <source>
        <dbReference type="ARBA" id="ARBA00022989"/>
    </source>
</evidence>
<feature type="transmembrane region" description="Helical" evidence="7">
    <location>
        <begin position="91"/>
        <end position="108"/>
    </location>
</feature>
<evidence type="ECO:0000256" key="1">
    <source>
        <dbReference type="ARBA" id="ARBA00004651"/>
    </source>
</evidence>
<keyword evidence="10" id="KW-1185">Reference proteome</keyword>
<accession>A0A934R3G2</accession>
<dbReference type="InterPro" id="IPR049453">
    <property type="entry name" value="Memb_transporter_dom"/>
</dbReference>
<evidence type="ECO:0000256" key="3">
    <source>
        <dbReference type="ARBA" id="ARBA00022692"/>
    </source>
</evidence>
<dbReference type="AlphaFoldDB" id="A0A934R3G2"/>
<feature type="domain" description="Integral membrane bound transporter" evidence="8">
    <location>
        <begin position="380"/>
        <end position="501"/>
    </location>
</feature>
<keyword evidence="4 7" id="KW-1133">Transmembrane helix</keyword>
<dbReference type="PANTHER" id="PTHR30509:SF8">
    <property type="entry name" value="INNER MEMBRANE PROTEIN YCCS"/>
    <property type="match status" value="1"/>
</dbReference>
<organism evidence="9 10">
    <name type="scientific">Luteolibacter yonseiensis</name>
    <dbReference type="NCBI Taxonomy" id="1144680"/>
    <lineage>
        <taxon>Bacteria</taxon>
        <taxon>Pseudomonadati</taxon>
        <taxon>Verrucomicrobiota</taxon>
        <taxon>Verrucomicrobiia</taxon>
        <taxon>Verrucomicrobiales</taxon>
        <taxon>Verrucomicrobiaceae</taxon>
        <taxon>Luteolibacter</taxon>
    </lineage>
</organism>
<evidence type="ECO:0000313" key="9">
    <source>
        <dbReference type="EMBL" id="MBK1816132.1"/>
    </source>
</evidence>
<dbReference type="GO" id="GO:0005886">
    <property type="term" value="C:plasma membrane"/>
    <property type="evidence" value="ECO:0007669"/>
    <property type="project" value="UniProtKB-SubCell"/>
</dbReference>
<evidence type="ECO:0000313" key="10">
    <source>
        <dbReference type="Proteomes" id="UP000600139"/>
    </source>
</evidence>
<evidence type="ECO:0000256" key="7">
    <source>
        <dbReference type="SAM" id="Phobius"/>
    </source>
</evidence>
<keyword evidence="3 7" id="KW-0812">Transmembrane</keyword>
<feature type="transmembrane region" description="Helical" evidence="7">
    <location>
        <begin position="373"/>
        <end position="401"/>
    </location>
</feature>
<feature type="transmembrane region" description="Helical" evidence="7">
    <location>
        <begin position="439"/>
        <end position="455"/>
    </location>
</feature>
<feature type="transmembrane region" description="Helical" evidence="7">
    <location>
        <begin position="120"/>
        <end position="140"/>
    </location>
</feature>